<organism evidence="1 2">
    <name type="scientific">Coemansia nantahalensis</name>
    <dbReference type="NCBI Taxonomy" id="2789366"/>
    <lineage>
        <taxon>Eukaryota</taxon>
        <taxon>Fungi</taxon>
        <taxon>Fungi incertae sedis</taxon>
        <taxon>Zoopagomycota</taxon>
        <taxon>Kickxellomycotina</taxon>
        <taxon>Kickxellomycetes</taxon>
        <taxon>Kickxellales</taxon>
        <taxon>Kickxellaceae</taxon>
        <taxon>Coemansia</taxon>
    </lineage>
</organism>
<accession>A0ACC1JUF4</accession>
<proteinExistence type="predicted"/>
<reference evidence="1" key="1">
    <citation type="submission" date="2022-07" db="EMBL/GenBank/DDBJ databases">
        <title>Phylogenomic reconstructions and comparative analyses of Kickxellomycotina fungi.</title>
        <authorList>
            <person name="Reynolds N.K."/>
            <person name="Stajich J.E."/>
            <person name="Barry K."/>
            <person name="Grigoriev I.V."/>
            <person name="Crous P."/>
            <person name="Smith M.E."/>
        </authorList>
    </citation>
    <scope>NUCLEOTIDE SEQUENCE</scope>
    <source>
        <strain evidence="1">CBS 109366</strain>
    </source>
</reference>
<sequence>MVRPGLMFSPYLPAFPRWIASAPRAPVPEAPRHSPFPSFLASRMADPGPMASDDALCTQAQTAHELLASIRLRHVRLTNLLNTLGTHRANPLGGAMCATIADKIHQLCLLIRAQQNQLKNIIHDYECGPADCAVPAAVADAEPAACDAPAANWMEAARHALLAEVAQFCSDLPRIERSPLLARFPPAAGSAQHAHAWPVAPRPMAST</sequence>
<evidence type="ECO:0000313" key="2">
    <source>
        <dbReference type="Proteomes" id="UP001140234"/>
    </source>
</evidence>
<evidence type="ECO:0000313" key="1">
    <source>
        <dbReference type="EMBL" id="KAJ2767510.1"/>
    </source>
</evidence>
<name>A0ACC1JUF4_9FUNG</name>
<protein>
    <submittedName>
        <fullName evidence="1">Uncharacterized protein</fullName>
    </submittedName>
</protein>
<comment type="caution">
    <text evidence="1">The sequence shown here is derived from an EMBL/GenBank/DDBJ whole genome shotgun (WGS) entry which is preliminary data.</text>
</comment>
<dbReference type="Proteomes" id="UP001140234">
    <property type="component" value="Unassembled WGS sequence"/>
</dbReference>
<dbReference type="EMBL" id="JANBUJ010001405">
    <property type="protein sequence ID" value="KAJ2767510.1"/>
    <property type="molecule type" value="Genomic_DNA"/>
</dbReference>
<gene>
    <name evidence="1" type="ORF">IWQ57_003922</name>
</gene>
<keyword evidence="2" id="KW-1185">Reference proteome</keyword>